<keyword evidence="5 7" id="KW-0472">Membrane</keyword>
<evidence type="ECO:0000313" key="9">
    <source>
        <dbReference type="Proteomes" id="UP000199634"/>
    </source>
</evidence>
<dbReference type="GO" id="GO:0005886">
    <property type="term" value="C:plasma membrane"/>
    <property type="evidence" value="ECO:0007669"/>
    <property type="project" value="UniProtKB-SubCell"/>
</dbReference>
<dbReference type="Proteomes" id="UP000199634">
    <property type="component" value="Unassembled WGS sequence"/>
</dbReference>
<evidence type="ECO:0000256" key="2">
    <source>
        <dbReference type="ARBA" id="ARBA00022448"/>
    </source>
</evidence>
<dbReference type="OrthoDB" id="9802471at2"/>
<evidence type="ECO:0000256" key="1">
    <source>
        <dbReference type="ARBA" id="ARBA00004370"/>
    </source>
</evidence>
<evidence type="ECO:0000313" key="8">
    <source>
        <dbReference type="EMBL" id="SEH99240.1"/>
    </source>
</evidence>
<dbReference type="Pfam" id="PF00213">
    <property type="entry name" value="OSCP"/>
    <property type="match status" value="1"/>
</dbReference>
<dbReference type="HAMAP" id="MF_01416">
    <property type="entry name" value="ATP_synth_delta_bact"/>
    <property type="match status" value="1"/>
</dbReference>
<name>A0A1H6ML56_9FLAO</name>
<keyword evidence="7" id="KW-1003">Cell membrane</keyword>
<comment type="similarity">
    <text evidence="7">Belongs to the ATPase delta chain family.</text>
</comment>
<evidence type="ECO:0000256" key="3">
    <source>
        <dbReference type="ARBA" id="ARBA00022781"/>
    </source>
</evidence>
<evidence type="ECO:0000256" key="4">
    <source>
        <dbReference type="ARBA" id="ARBA00023065"/>
    </source>
</evidence>
<dbReference type="AlphaFoldDB" id="A0A1H6ML56"/>
<accession>A0A1H6ML56</accession>
<evidence type="ECO:0000256" key="5">
    <source>
        <dbReference type="ARBA" id="ARBA00023136"/>
    </source>
</evidence>
<dbReference type="PANTHER" id="PTHR11910">
    <property type="entry name" value="ATP SYNTHASE DELTA CHAIN"/>
    <property type="match status" value="1"/>
</dbReference>
<keyword evidence="7" id="KW-0139">CF(1)</keyword>
<evidence type="ECO:0000256" key="7">
    <source>
        <dbReference type="HAMAP-Rule" id="MF_01416"/>
    </source>
</evidence>
<dbReference type="PRINTS" id="PR00125">
    <property type="entry name" value="ATPASEDELTA"/>
</dbReference>
<dbReference type="RefSeq" id="WP_091101931.1">
    <property type="nucleotide sequence ID" value="NZ_FNXE01000050.1"/>
</dbReference>
<dbReference type="Gene3D" id="1.10.520.20">
    <property type="entry name" value="N-terminal domain of the delta subunit of the F1F0-ATP synthase"/>
    <property type="match status" value="1"/>
</dbReference>
<gene>
    <name evidence="7" type="primary">atpH</name>
    <name evidence="8" type="ORF">SAMN02927937_02592</name>
</gene>
<comment type="subcellular location">
    <subcellularLocation>
        <location evidence="7">Cell membrane</location>
        <topology evidence="7">Peripheral membrane protein</topology>
    </subcellularLocation>
    <subcellularLocation>
        <location evidence="1">Membrane</location>
    </subcellularLocation>
</comment>
<dbReference type="STRING" id="1159016.SAMN02927937_02592"/>
<comment type="function">
    <text evidence="7">F(1)F(0) ATP synthase produces ATP from ADP in the presence of a proton or sodium gradient. F-type ATPases consist of two structural domains, F(1) containing the extramembraneous catalytic core and F(0) containing the membrane proton channel, linked together by a central stalk and a peripheral stalk. During catalysis, ATP synthesis in the catalytic domain of F(1) is coupled via a rotary mechanism of the central stalk subunits to proton translocation.</text>
</comment>
<dbReference type="InterPro" id="IPR020781">
    <property type="entry name" value="ATPase_OSCP/d_CS"/>
</dbReference>
<proteinExistence type="inferred from homology"/>
<dbReference type="InterPro" id="IPR000711">
    <property type="entry name" value="ATPase_OSCP/dsu"/>
</dbReference>
<dbReference type="NCBIfam" id="TIGR01145">
    <property type="entry name" value="ATP_synt_delta"/>
    <property type="match status" value="1"/>
</dbReference>
<dbReference type="EMBL" id="FNXE01000050">
    <property type="protein sequence ID" value="SEH99240.1"/>
    <property type="molecule type" value="Genomic_DNA"/>
</dbReference>
<protein>
    <recommendedName>
        <fullName evidence="7">ATP synthase subunit delta</fullName>
    </recommendedName>
    <alternativeName>
        <fullName evidence="7">ATP synthase F(1) sector subunit delta</fullName>
    </alternativeName>
    <alternativeName>
        <fullName evidence="7">F-type ATPase subunit delta</fullName>
        <shortName evidence="7">F-ATPase subunit delta</shortName>
    </alternativeName>
</protein>
<keyword evidence="9" id="KW-1185">Reference proteome</keyword>
<organism evidence="8 9">
    <name type="scientific">Paenimyroides marinum</name>
    <dbReference type="NCBI Taxonomy" id="1159016"/>
    <lineage>
        <taxon>Bacteria</taxon>
        <taxon>Pseudomonadati</taxon>
        <taxon>Bacteroidota</taxon>
        <taxon>Flavobacteriia</taxon>
        <taxon>Flavobacteriales</taxon>
        <taxon>Flavobacteriaceae</taxon>
        <taxon>Paenimyroides</taxon>
    </lineage>
</organism>
<keyword evidence="3 7" id="KW-0375">Hydrogen ion transport</keyword>
<evidence type="ECO:0000256" key="6">
    <source>
        <dbReference type="ARBA" id="ARBA00023310"/>
    </source>
</evidence>
<sequence>MTGTRAAVRYAKAILDVSNAKGNADVVSTDMKNISDAITQSNELKLFLENPIIKGSSKLAALNEIFASANADTKNLFSVLLQNKRLDILEAIAAQFAVLYDELKGIQVAYVTTATPLTAALETQILAKIKQISDKEVTIVNEVNPDIIGGFIIRLGDMQFNASIANKLSQLKREFNN</sequence>
<dbReference type="GO" id="GO:0045259">
    <property type="term" value="C:proton-transporting ATP synthase complex"/>
    <property type="evidence" value="ECO:0007669"/>
    <property type="project" value="UniProtKB-KW"/>
</dbReference>
<reference evidence="8 9" key="1">
    <citation type="submission" date="2016-10" db="EMBL/GenBank/DDBJ databases">
        <authorList>
            <person name="de Groot N.N."/>
        </authorList>
    </citation>
    <scope>NUCLEOTIDE SEQUENCE [LARGE SCALE GENOMIC DNA]</scope>
    <source>
        <strain evidence="8 9">CGMCC 1.10825</strain>
    </source>
</reference>
<comment type="function">
    <text evidence="7">This protein is part of the stalk that links CF(0) to CF(1). It either transmits conformational changes from CF(0) to CF(1) or is implicated in proton conduction.</text>
</comment>
<dbReference type="SUPFAM" id="SSF47928">
    <property type="entry name" value="N-terminal domain of the delta subunit of the F1F0-ATP synthase"/>
    <property type="match status" value="1"/>
</dbReference>
<dbReference type="InterPro" id="IPR026015">
    <property type="entry name" value="ATP_synth_OSCP/delta_N_sf"/>
</dbReference>
<keyword evidence="6 7" id="KW-0066">ATP synthesis</keyword>
<keyword evidence="2 7" id="KW-0813">Transport</keyword>
<dbReference type="GO" id="GO:0046933">
    <property type="term" value="F:proton-transporting ATP synthase activity, rotational mechanism"/>
    <property type="evidence" value="ECO:0007669"/>
    <property type="project" value="UniProtKB-UniRule"/>
</dbReference>
<keyword evidence="4 7" id="KW-0406">Ion transport</keyword>
<dbReference type="PROSITE" id="PS00389">
    <property type="entry name" value="ATPASE_DELTA"/>
    <property type="match status" value="1"/>
</dbReference>